<dbReference type="InterPro" id="IPR008978">
    <property type="entry name" value="HSP20-like_chaperone"/>
</dbReference>
<accession>A0A176W038</accession>
<keyword evidence="5" id="KW-0812">Transmembrane</keyword>
<comment type="similarity">
    <text evidence="2 3">Belongs to the small heat shock protein (HSP20) family.</text>
</comment>
<proteinExistence type="inferred from homology"/>
<keyword evidence="5" id="KW-0472">Membrane</keyword>
<dbReference type="EMBL" id="AP019872">
    <property type="protein sequence ID" value="BBN17751.1"/>
    <property type="molecule type" value="Genomic_DNA"/>
</dbReference>
<dbReference type="Pfam" id="PF00011">
    <property type="entry name" value="HSP20"/>
    <property type="match status" value="1"/>
</dbReference>
<feature type="compositionally biased region" description="Gly residues" evidence="4">
    <location>
        <begin position="11"/>
        <end position="21"/>
    </location>
</feature>
<dbReference type="PANTHER" id="PTHR11527">
    <property type="entry name" value="HEAT-SHOCK PROTEIN 20 FAMILY MEMBER"/>
    <property type="match status" value="1"/>
</dbReference>
<evidence type="ECO:0000256" key="5">
    <source>
        <dbReference type="SAM" id="Phobius"/>
    </source>
</evidence>
<dbReference type="InterPro" id="IPR031107">
    <property type="entry name" value="Small_HSP"/>
</dbReference>
<dbReference type="Gene3D" id="2.60.40.790">
    <property type="match status" value="1"/>
</dbReference>
<evidence type="ECO:0000256" key="1">
    <source>
        <dbReference type="ARBA" id="ARBA00023016"/>
    </source>
</evidence>
<evidence type="ECO:0000313" key="7">
    <source>
        <dbReference type="EMBL" id="BBN17751.1"/>
    </source>
</evidence>
<evidence type="ECO:0000259" key="6">
    <source>
        <dbReference type="PROSITE" id="PS01031"/>
    </source>
</evidence>
<dbReference type="Proteomes" id="UP001162541">
    <property type="component" value="Chromosome 7"/>
</dbReference>
<evidence type="ECO:0000256" key="4">
    <source>
        <dbReference type="SAM" id="MobiDB-lite"/>
    </source>
</evidence>
<dbReference type="InterPro" id="IPR002068">
    <property type="entry name" value="A-crystallin/Hsp20_dom"/>
</dbReference>
<reference evidence="10" key="3">
    <citation type="journal article" date="2020" name="Curr. Biol.">
        <title>Chromatin organization in early land plants reveals an ancestral association between H3K27me3, transposons, and constitutive heterochromatin.</title>
        <authorList>
            <person name="Montgomery S.A."/>
            <person name="Tanizawa Y."/>
            <person name="Galik B."/>
            <person name="Wang N."/>
            <person name="Ito T."/>
            <person name="Mochizuki T."/>
            <person name="Akimcheva S."/>
            <person name="Bowman J.L."/>
            <person name="Cognat V."/>
            <person name="Marechal-Drouard L."/>
            <person name="Ekker H."/>
            <person name="Hong S.F."/>
            <person name="Kohchi T."/>
            <person name="Lin S.S."/>
            <person name="Liu L.D."/>
            <person name="Nakamura Y."/>
            <person name="Valeeva L.R."/>
            <person name="Shakirov E.V."/>
            <person name="Shippen D.E."/>
            <person name="Wei W.L."/>
            <person name="Yagura M."/>
            <person name="Yamaoka S."/>
            <person name="Yamato K.T."/>
            <person name="Liu C."/>
            <person name="Berger F."/>
        </authorList>
    </citation>
    <scope>NUCLEOTIDE SEQUENCE [LARGE SCALE GENOMIC DNA]</scope>
    <source>
        <strain evidence="10">Tak-1</strain>
    </source>
</reference>
<dbReference type="PROSITE" id="PS01031">
    <property type="entry name" value="SHSP"/>
    <property type="match status" value="1"/>
</dbReference>
<evidence type="ECO:0000313" key="10">
    <source>
        <dbReference type="Proteomes" id="UP001162541"/>
    </source>
</evidence>
<evidence type="ECO:0000256" key="2">
    <source>
        <dbReference type="PROSITE-ProRule" id="PRU00285"/>
    </source>
</evidence>
<name>A0A176W038_MARPO</name>
<organism evidence="8 9">
    <name type="scientific">Marchantia polymorpha subsp. ruderalis</name>
    <dbReference type="NCBI Taxonomy" id="1480154"/>
    <lineage>
        <taxon>Eukaryota</taxon>
        <taxon>Viridiplantae</taxon>
        <taxon>Streptophyta</taxon>
        <taxon>Embryophyta</taxon>
        <taxon>Marchantiophyta</taxon>
        <taxon>Marchantiopsida</taxon>
        <taxon>Marchantiidae</taxon>
        <taxon>Marchantiales</taxon>
        <taxon>Marchantiaceae</taxon>
        <taxon>Marchantia</taxon>
    </lineage>
</organism>
<reference evidence="7" key="2">
    <citation type="journal article" date="2019" name="Curr. Biol.">
        <title>Chromatin organization in early land plants reveals an ancestral association between H3K27me3, transposons, and constitutive heterochromatin.</title>
        <authorList>
            <person name="Montgomery S.A."/>
            <person name="Tanizawa Y."/>
            <person name="Galik B."/>
            <person name="Wang N."/>
            <person name="Ito T."/>
            <person name="Mochizuki T."/>
            <person name="Akimcheva S."/>
            <person name="Bowman J."/>
            <person name="Cognat V."/>
            <person name="Drouard L."/>
            <person name="Ekker H."/>
            <person name="Houng S."/>
            <person name="Kohchi T."/>
            <person name="Lin S."/>
            <person name="Liu L.D."/>
            <person name="Nakamura Y."/>
            <person name="Valeeva L.R."/>
            <person name="Shakirov E.V."/>
            <person name="Shippen D.E."/>
            <person name="Wei W."/>
            <person name="Yagura M."/>
            <person name="Yamaoka S."/>
            <person name="Yamato K.T."/>
            <person name="Liu C."/>
            <person name="Berger F."/>
        </authorList>
    </citation>
    <scope>NUCLEOTIDE SEQUENCE [LARGE SCALE GENOMIC DNA]</scope>
    <source>
        <strain evidence="7">Tak-1</strain>
    </source>
</reference>
<dbReference type="AlphaFoldDB" id="A0A176W038"/>
<feature type="domain" description="SHSP" evidence="6">
    <location>
        <begin position="199"/>
        <end position="313"/>
    </location>
</feature>
<evidence type="ECO:0000256" key="3">
    <source>
        <dbReference type="RuleBase" id="RU003616"/>
    </source>
</evidence>
<dbReference type="SMR" id="A0A176W038"/>
<keyword evidence="1" id="KW-0346">Stress response</keyword>
<protein>
    <recommendedName>
        <fullName evidence="6">SHSP domain-containing protein</fullName>
    </recommendedName>
</protein>
<dbReference type="CDD" id="cd06472">
    <property type="entry name" value="ACD_ScHsp26_like"/>
    <property type="match status" value="1"/>
</dbReference>
<gene>
    <name evidence="8" type="ORF">AXG93_2145s1140</name>
    <name evidence="7" type="ORF">Mp_7g16750</name>
</gene>
<dbReference type="Proteomes" id="UP000077202">
    <property type="component" value="Unassembled WGS sequence"/>
</dbReference>
<reference evidence="8 9" key="1">
    <citation type="submission" date="2016-03" db="EMBL/GenBank/DDBJ databases">
        <title>Mechanisms controlling the formation of the plant cell surface in tip-growing cells are functionally conserved among land plants.</title>
        <authorList>
            <person name="Honkanen S."/>
            <person name="Jones V.A."/>
            <person name="Morieri G."/>
            <person name="Champion C."/>
            <person name="Hetherington A.J."/>
            <person name="Kelly S."/>
            <person name="Saint-Marcoux D."/>
            <person name="Proust H."/>
            <person name="Prescott H."/>
            <person name="Dolan L."/>
        </authorList>
    </citation>
    <scope>NUCLEOTIDE SEQUENCE [LARGE SCALE GENOMIC DNA]</scope>
    <source>
        <strain evidence="9">cv. Tak-1 and cv. Tak-2</strain>
        <tissue evidence="8">Whole gametophyte</tissue>
    </source>
</reference>
<dbReference type="EMBL" id="LVLJ01002289">
    <property type="protein sequence ID" value="OAE25815.1"/>
    <property type="molecule type" value="Genomic_DNA"/>
</dbReference>
<feature type="region of interest" description="Disordered" evidence="4">
    <location>
        <begin position="1"/>
        <end position="61"/>
    </location>
</feature>
<keyword evidence="5" id="KW-1133">Transmembrane helix</keyword>
<keyword evidence="9" id="KW-1185">Reference proteome</keyword>
<feature type="compositionally biased region" description="Low complexity" evidence="4">
    <location>
        <begin position="40"/>
        <end position="52"/>
    </location>
</feature>
<feature type="transmembrane region" description="Helical" evidence="5">
    <location>
        <begin position="104"/>
        <end position="132"/>
    </location>
</feature>
<dbReference type="SUPFAM" id="SSF49764">
    <property type="entry name" value="HSP20-like chaperones"/>
    <property type="match status" value="1"/>
</dbReference>
<evidence type="ECO:0000313" key="8">
    <source>
        <dbReference type="EMBL" id="OAE25815.1"/>
    </source>
</evidence>
<sequence>MRGVRELTDRGVGGGGGGGAAGHAQTRLINVGGGRGGPGPRRVTWQQQQQQHYGGGGGGGAEEEWGMADVSEDFDVEVYPKEEVYERQRPAEELLEANPRPAPILLALLIVLWLCLPFIASVIFLVVIIGIVSTTDGPFEFLSLRSSFSGLTAVGESLGLKALYPYIGRNSGLWDVNIVAKLWSQLLDSSPALQSIHQDGRAVAATQVDWVETGDAHVFRADMPGLKKEDVRVELEGDSILQISGQRTNDFGARPETLHRLERSQGRFLRRFQLPVNSKIEDVEAKVENGVLTVTVPKRERYPLVVKRHVAIR</sequence>
<evidence type="ECO:0000313" key="9">
    <source>
        <dbReference type="Proteomes" id="UP000077202"/>
    </source>
</evidence>